<dbReference type="GO" id="GO:0016868">
    <property type="term" value="F:intramolecular phosphotransferase activity"/>
    <property type="evidence" value="ECO:0007669"/>
    <property type="project" value="InterPro"/>
</dbReference>
<evidence type="ECO:0000256" key="4">
    <source>
        <dbReference type="ARBA" id="ARBA00022723"/>
    </source>
</evidence>
<dbReference type="GO" id="GO:0000287">
    <property type="term" value="F:magnesium ion binding"/>
    <property type="evidence" value="ECO:0007669"/>
    <property type="project" value="InterPro"/>
</dbReference>
<comment type="cofactor">
    <cofactor evidence="1">
        <name>Mg(2+)</name>
        <dbReference type="ChEBI" id="CHEBI:18420"/>
    </cofactor>
</comment>
<keyword evidence="6" id="KW-0413">Isomerase</keyword>
<dbReference type="InterPro" id="IPR005843">
    <property type="entry name" value="A-D-PHexomutase_C"/>
</dbReference>
<dbReference type="InterPro" id="IPR016066">
    <property type="entry name" value="A-D-PHexomutase_CS"/>
</dbReference>
<dbReference type="SUPFAM" id="SSF55957">
    <property type="entry name" value="Phosphoglucomutase, C-terminal domain"/>
    <property type="match status" value="1"/>
</dbReference>
<dbReference type="CDD" id="cd03089">
    <property type="entry name" value="PMM_PGM"/>
    <property type="match status" value="1"/>
</dbReference>
<name>A0A0F9TWX5_9ZZZZ</name>
<evidence type="ECO:0008006" key="12">
    <source>
        <dbReference type="Google" id="ProtNLM"/>
    </source>
</evidence>
<evidence type="ECO:0000256" key="6">
    <source>
        <dbReference type="ARBA" id="ARBA00023235"/>
    </source>
</evidence>
<dbReference type="PANTHER" id="PTHR43771:SF1">
    <property type="entry name" value="PHOSPHOMANNOMUTASE"/>
    <property type="match status" value="1"/>
</dbReference>
<dbReference type="InterPro" id="IPR005845">
    <property type="entry name" value="A-D-PHexomutase_a/b/a-II"/>
</dbReference>
<dbReference type="GO" id="GO:0005975">
    <property type="term" value="P:carbohydrate metabolic process"/>
    <property type="evidence" value="ECO:0007669"/>
    <property type="project" value="InterPro"/>
</dbReference>
<feature type="domain" description="Alpha-D-phosphohexomutase alpha/beta/alpha" evidence="8">
    <location>
        <begin position="11"/>
        <end position="150"/>
    </location>
</feature>
<dbReference type="Pfam" id="PF02880">
    <property type="entry name" value="PGM_PMM_III"/>
    <property type="match status" value="1"/>
</dbReference>
<evidence type="ECO:0000259" key="8">
    <source>
        <dbReference type="Pfam" id="PF02878"/>
    </source>
</evidence>
<proteinExistence type="inferred from homology"/>
<reference evidence="11" key="1">
    <citation type="journal article" date="2015" name="Nature">
        <title>Complex archaea that bridge the gap between prokaryotes and eukaryotes.</title>
        <authorList>
            <person name="Spang A."/>
            <person name="Saw J.H."/>
            <person name="Jorgensen S.L."/>
            <person name="Zaremba-Niedzwiedzka K."/>
            <person name="Martijn J."/>
            <person name="Lind A.E."/>
            <person name="van Eijk R."/>
            <person name="Schleper C."/>
            <person name="Guy L."/>
            <person name="Ettema T.J."/>
        </authorList>
    </citation>
    <scope>NUCLEOTIDE SEQUENCE</scope>
</reference>
<gene>
    <name evidence="11" type="ORF">LCGC14_0340140</name>
</gene>
<evidence type="ECO:0000256" key="5">
    <source>
        <dbReference type="ARBA" id="ARBA00022842"/>
    </source>
</evidence>
<evidence type="ECO:0000259" key="7">
    <source>
        <dbReference type="Pfam" id="PF00408"/>
    </source>
</evidence>
<dbReference type="Pfam" id="PF02878">
    <property type="entry name" value="PGM_PMM_I"/>
    <property type="match status" value="1"/>
</dbReference>
<dbReference type="Gene3D" id="3.30.310.50">
    <property type="entry name" value="Alpha-D-phosphohexomutase, C-terminal domain"/>
    <property type="match status" value="1"/>
</dbReference>
<feature type="domain" description="Alpha-D-phosphohexomutase C-terminal" evidence="7">
    <location>
        <begin position="386"/>
        <end position="454"/>
    </location>
</feature>
<feature type="domain" description="Alpha-D-phosphohexomutase alpha/beta/alpha" evidence="9">
    <location>
        <begin position="170"/>
        <end position="267"/>
    </location>
</feature>
<evidence type="ECO:0000256" key="1">
    <source>
        <dbReference type="ARBA" id="ARBA00001946"/>
    </source>
</evidence>
<dbReference type="SUPFAM" id="SSF53738">
    <property type="entry name" value="Phosphoglucomutase, first 3 domains"/>
    <property type="match status" value="3"/>
</dbReference>
<dbReference type="InterPro" id="IPR036900">
    <property type="entry name" value="A-D-PHexomutase_C_sf"/>
</dbReference>
<protein>
    <recommendedName>
        <fullName evidence="12">Phosphomannomutase/phosphoglucomutase</fullName>
    </recommendedName>
</protein>
<keyword evidence="4" id="KW-0479">Metal-binding</keyword>
<dbReference type="PROSITE" id="PS00710">
    <property type="entry name" value="PGM_PMM"/>
    <property type="match status" value="1"/>
</dbReference>
<dbReference type="AlphaFoldDB" id="A0A0F9TWX5"/>
<dbReference type="InterPro" id="IPR016055">
    <property type="entry name" value="A-D-PHexomutase_a/b/a-I/II/III"/>
</dbReference>
<evidence type="ECO:0000256" key="3">
    <source>
        <dbReference type="ARBA" id="ARBA00022553"/>
    </source>
</evidence>
<evidence type="ECO:0000313" key="11">
    <source>
        <dbReference type="EMBL" id="KKN79452.1"/>
    </source>
</evidence>
<dbReference type="EMBL" id="LAZR01000247">
    <property type="protein sequence ID" value="KKN79452.1"/>
    <property type="molecule type" value="Genomic_DNA"/>
</dbReference>
<dbReference type="PRINTS" id="PR00509">
    <property type="entry name" value="PGMPMM"/>
</dbReference>
<evidence type="ECO:0000256" key="2">
    <source>
        <dbReference type="ARBA" id="ARBA00010231"/>
    </source>
</evidence>
<dbReference type="InterPro" id="IPR005844">
    <property type="entry name" value="A-D-PHexomutase_a/b/a-I"/>
</dbReference>
<dbReference type="Gene3D" id="3.40.120.10">
    <property type="entry name" value="Alpha-D-Glucose-1,6-Bisphosphate, subunit A, domain 3"/>
    <property type="match status" value="3"/>
</dbReference>
<evidence type="ECO:0000259" key="10">
    <source>
        <dbReference type="Pfam" id="PF02880"/>
    </source>
</evidence>
<dbReference type="PANTHER" id="PTHR43771">
    <property type="entry name" value="PHOSPHOMANNOMUTASE"/>
    <property type="match status" value="1"/>
</dbReference>
<keyword evidence="5" id="KW-0460">Magnesium</keyword>
<dbReference type="Pfam" id="PF00408">
    <property type="entry name" value="PGM_PMM_IV"/>
    <property type="match status" value="1"/>
</dbReference>
<keyword evidence="3" id="KW-0597">Phosphoprotein</keyword>
<feature type="domain" description="Alpha-D-phosphohexomutase alpha/beta/alpha" evidence="10">
    <location>
        <begin position="274"/>
        <end position="381"/>
    </location>
</feature>
<dbReference type="InterPro" id="IPR005846">
    <property type="entry name" value="A-D-PHexomutase_a/b/a-III"/>
</dbReference>
<sequence>MDVVNTDVLNRVFKAYDIRGLHGTEIDDDLAWKVGHAAAQFLRSVLSGYDRGQASTNRVLVGRDMRPHSEGLLANLIEGIQASGIACVDIGMCDTPMIYFAINHLGSCGGLQVTASHNPIEYNGFKISGFHARPIGEDTGLKEIKRIVSTLRRMPVGASLAPAQGLDLWEPYCQHVRQFLNPQRRLKVVVDASNGMAAKMIPTIFGDADIDIIQLNFKLAGKFAHPPNPLIEANLRQVKSAVKRRKADLGVCFDGDADRCMFIDQTGETVRCDLMTALLARHFLRDNPGAMVVYDLRSSRVVAEEVLAAGGVPRRERVGHAFMKKAMADGHAIFGGELSGHFYFRDNFNCDSGAIVFATAISVISAQKRPLSEMIAPLKRYTHSGEINFEVDDKQAKMAEVAEHFSDADIDHLDGVTCHYKDWWCNVRPSNTEPLLRLNLEAKSVTAMKKRLAELKTILGTPVAH</sequence>
<dbReference type="Pfam" id="PF02879">
    <property type="entry name" value="PGM_PMM_II"/>
    <property type="match status" value="1"/>
</dbReference>
<accession>A0A0F9TWX5</accession>
<comment type="caution">
    <text evidence="11">The sequence shown here is derived from an EMBL/GenBank/DDBJ whole genome shotgun (WGS) entry which is preliminary data.</text>
</comment>
<evidence type="ECO:0000259" key="9">
    <source>
        <dbReference type="Pfam" id="PF02879"/>
    </source>
</evidence>
<comment type="similarity">
    <text evidence="2">Belongs to the phosphohexose mutase family.</text>
</comment>
<organism evidence="11">
    <name type="scientific">marine sediment metagenome</name>
    <dbReference type="NCBI Taxonomy" id="412755"/>
    <lineage>
        <taxon>unclassified sequences</taxon>
        <taxon>metagenomes</taxon>
        <taxon>ecological metagenomes</taxon>
    </lineage>
</organism>
<dbReference type="InterPro" id="IPR005841">
    <property type="entry name" value="Alpha-D-phosphohexomutase_SF"/>
</dbReference>